<gene>
    <name evidence="2" type="ORF">IWX46DRAFT_580595</name>
</gene>
<keyword evidence="3" id="KW-1185">Reference proteome</keyword>
<evidence type="ECO:0000256" key="1">
    <source>
        <dbReference type="SAM" id="MobiDB-lite"/>
    </source>
</evidence>
<dbReference type="Proteomes" id="UP001365128">
    <property type="component" value="Unassembled WGS sequence"/>
</dbReference>
<name>A0ABR1MEK3_9PEZI</name>
<accession>A0ABR1MEK3</accession>
<evidence type="ECO:0000313" key="2">
    <source>
        <dbReference type="EMBL" id="KAK7547129.1"/>
    </source>
</evidence>
<dbReference type="EMBL" id="JBBPDW010000013">
    <property type="protein sequence ID" value="KAK7547129.1"/>
    <property type="molecule type" value="Genomic_DNA"/>
</dbReference>
<reference evidence="2 3" key="1">
    <citation type="submission" date="2024-04" db="EMBL/GenBank/DDBJ databases">
        <title>Phyllosticta paracitricarpa is synonymous to the EU quarantine fungus P. citricarpa based on phylogenomic analyses.</title>
        <authorList>
            <consortium name="Lawrence Berkeley National Laboratory"/>
            <person name="Van Ingen-Buijs V.A."/>
            <person name="Van Westerhoven A.C."/>
            <person name="Haridas S."/>
            <person name="Skiadas P."/>
            <person name="Martin F."/>
            <person name="Groenewald J.Z."/>
            <person name="Crous P.W."/>
            <person name="Seidl M.F."/>
        </authorList>
    </citation>
    <scope>NUCLEOTIDE SEQUENCE [LARGE SCALE GENOMIC DNA]</scope>
    <source>
        <strain evidence="2 3">CBS 122670</strain>
    </source>
</reference>
<protein>
    <submittedName>
        <fullName evidence="2">Uncharacterized protein</fullName>
    </submittedName>
</protein>
<organism evidence="2 3">
    <name type="scientific">Phyllosticta citricarpa</name>
    <dbReference type="NCBI Taxonomy" id="55181"/>
    <lineage>
        <taxon>Eukaryota</taxon>
        <taxon>Fungi</taxon>
        <taxon>Dikarya</taxon>
        <taxon>Ascomycota</taxon>
        <taxon>Pezizomycotina</taxon>
        <taxon>Dothideomycetes</taxon>
        <taxon>Dothideomycetes incertae sedis</taxon>
        <taxon>Botryosphaeriales</taxon>
        <taxon>Phyllostictaceae</taxon>
        <taxon>Phyllosticta</taxon>
    </lineage>
</organism>
<comment type="caution">
    <text evidence="2">The sequence shown here is derived from an EMBL/GenBank/DDBJ whole genome shotgun (WGS) entry which is preliminary data.</text>
</comment>
<evidence type="ECO:0000313" key="3">
    <source>
        <dbReference type="Proteomes" id="UP001365128"/>
    </source>
</evidence>
<feature type="region of interest" description="Disordered" evidence="1">
    <location>
        <begin position="1"/>
        <end position="20"/>
    </location>
</feature>
<sequence>MDFSAFSHGPARSGPANKMRRYMARSDEEVDENIEDDSHRVGWPQFRPLPRTFVKIDDLASFVSDSHRIFDVLGSVLTSQSVEFSGMEFGHMGTRGGSEPPLPTLLVAARNKSSGRTSWHLAVLRLVRKIQALVISNDDFGVEIVEELFPLYRPIEAGDPMIPIWENQIAPKVMEILEGKSLFWQCLSLVRLGGSHTPEPTRTISIESPVADAKNWKPVIFKIKNDIRRFYSSDINVMISQAQKMDSAGYVQFNRNLWPRMWSGPMCVGDGLAPVETLDSTGTLGGFLKIELKGKTTPLMLTNFHVIKVPKLESVLRPKNQKLPLKSTRFSEVPSPYIINVPAQMDSKESLRVLDGSIQNCDEIINSDANGPSLKMKAEFGDRTAQGNLEDFGKELAKYEEEKSKIKATMTRAAGSLMTTSGYQHLSKSGRCFTLDWAVLNIDPSRNFRPDTVPRDKSSVQIADGMDLPSWTQGVMNDQKFAGVRSKDGIDTVVKLGRMSGWTRGKRNFAPAFWKDLRQEDPEVGGWHQDSCGVVTSCIRIEPYSESDGTKFLNPSKFAQSGDSGSVVRDEETGTWLGLLFGAHPQDGWALMTPIDIILESIEDVTGGRVVDPVPLE</sequence>
<proteinExistence type="predicted"/>